<dbReference type="UniPathway" id="UPA00241"/>
<dbReference type="InterPro" id="IPR002855">
    <property type="entry name" value="PPS/PS"/>
</dbReference>
<comment type="catalytic activity">
    <reaction evidence="5">
        <text>(R)-4-phosphopantoate + beta-alanine + ATP = (R)-4'-phosphopantothenate + AMP + diphosphate + H(+)</text>
        <dbReference type="Rhea" id="RHEA:27930"/>
        <dbReference type="ChEBI" id="CHEBI:10986"/>
        <dbReference type="ChEBI" id="CHEBI:15378"/>
        <dbReference type="ChEBI" id="CHEBI:30616"/>
        <dbReference type="ChEBI" id="CHEBI:33019"/>
        <dbReference type="ChEBI" id="CHEBI:57966"/>
        <dbReference type="ChEBI" id="CHEBI:61294"/>
        <dbReference type="ChEBI" id="CHEBI:456215"/>
        <dbReference type="EC" id="6.3.2.36"/>
    </reaction>
</comment>
<dbReference type="GO" id="GO:0016881">
    <property type="term" value="F:acid-amino acid ligase activity"/>
    <property type="evidence" value="ECO:0007669"/>
    <property type="project" value="UniProtKB-UniRule"/>
</dbReference>
<dbReference type="PANTHER" id="PTHR40695:SF1">
    <property type="entry name" value="4-PHOSPHOPANTOATE--BETA-ALANINE LIGASE"/>
    <property type="match status" value="1"/>
</dbReference>
<evidence type="ECO:0000256" key="3">
    <source>
        <dbReference type="ARBA" id="ARBA00022840"/>
    </source>
</evidence>
<dbReference type="eggNOG" id="arCOG04262">
    <property type="taxonomic scope" value="Archaea"/>
</dbReference>
<comment type="similarity">
    <text evidence="5">Belongs to the archaeal phosphopantothenate synthetase family.</text>
</comment>
<feature type="binding site" evidence="5">
    <location>
        <position position="41"/>
    </location>
    <ligand>
        <name>ATP</name>
        <dbReference type="ChEBI" id="CHEBI:30616"/>
    </ligand>
</feature>
<name>L0AAJ1_CALLD</name>
<sequence>MNIEDIPKNHPRYQSLVTREKLVDFFNKGIVVAHGLVAQGRGEAFDYILGEKSHDFALDAEKVTVAYLLLSQSPIISVNGNYAALAGEEIVELSNSLNVPIEVNLFHRSEERIKKIENYLKDIGAKNIMGSECNKVKLPNLEGPRGIVCENGIYKSDFVLLAIEDGDRTQALRNLGKTVSAIDLNPFSRTAQAASITIVDEAIRATKNMIEFSKELSQLSRCELLKITSMYDNKSILSKAFNQMFVNLKNAYEKGIIFNL</sequence>
<evidence type="ECO:0000313" key="6">
    <source>
        <dbReference type="EMBL" id="AFZ70112.1"/>
    </source>
</evidence>
<dbReference type="Proteomes" id="UP000010469">
    <property type="component" value="Chromosome"/>
</dbReference>
<dbReference type="Gene3D" id="3.40.50.12640">
    <property type="entry name" value="Phosphopantoate/pantothenate synthetase"/>
    <property type="match status" value="1"/>
</dbReference>
<dbReference type="GO" id="GO:0015937">
    <property type="term" value="P:coenzyme A biosynthetic process"/>
    <property type="evidence" value="ECO:0007669"/>
    <property type="project" value="UniProtKB-UniRule"/>
</dbReference>
<dbReference type="GeneID" id="14211595"/>
<protein>
    <recommendedName>
        <fullName evidence="5">4-phosphopantoate--beta-alanine ligase</fullName>
        <ecNumber evidence="5">6.3.2.36</ecNumber>
    </recommendedName>
    <alternativeName>
        <fullName evidence="5">Phosphopantothenate synthetase</fullName>
        <shortName evidence="5">PPS</shortName>
    </alternativeName>
</protein>
<dbReference type="PIRSF" id="PIRSF004853">
    <property type="entry name" value="UCP004853"/>
    <property type="match status" value="1"/>
</dbReference>
<comment type="pathway">
    <text evidence="5">Cofactor biosynthesis; coenzyme A biosynthesis.</text>
</comment>
<comment type="function">
    <text evidence="5">Catalyzes the condensation of (R)-4-phosphopantoate and beta-alanine to 4'-phosphopantothenate in the CoA biosynthesis pathway.</text>
</comment>
<dbReference type="RefSeq" id="WP_015232010.1">
    <property type="nucleotide sequence ID" value="NC_019791.1"/>
</dbReference>
<dbReference type="PANTHER" id="PTHR40695">
    <property type="entry name" value="4-PHOSPHOPANTOATE--BETA-ALANINE LIGASE"/>
    <property type="match status" value="1"/>
</dbReference>
<comment type="subunit">
    <text evidence="5">Homodimer.</text>
</comment>
<keyword evidence="4 5" id="KW-0173">Coenzyme A biosynthesis</keyword>
<keyword evidence="2 5" id="KW-0547">Nucleotide-binding</keyword>
<dbReference type="InParanoid" id="L0AAJ1"/>
<dbReference type="KEGG" id="clg:Calag_0335"/>
<comment type="caution">
    <text evidence="5">Lacks conserved residue(s) required for the propagation of feature annotation.</text>
</comment>
<feature type="binding site" evidence="5">
    <location>
        <begin position="183"/>
        <end position="185"/>
    </location>
    <ligand>
        <name>ATP</name>
        <dbReference type="ChEBI" id="CHEBI:30616"/>
    </ligand>
</feature>
<dbReference type="GO" id="GO:0005524">
    <property type="term" value="F:ATP binding"/>
    <property type="evidence" value="ECO:0007669"/>
    <property type="project" value="UniProtKB-KW"/>
</dbReference>
<keyword evidence="7" id="KW-1185">Reference proteome</keyword>
<dbReference type="Pfam" id="PF02006">
    <property type="entry name" value="PPS_PS"/>
    <property type="match status" value="1"/>
</dbReference>
<dbReference type="FunCoup" id="L0AAJ1">
    <property type="interactions" value="52"/>
</dbReference>
<evidence type="ECO:0000256" key="4">
    <source>
        <dbReference type="ARBA" id="ARBA00022993"/>
    </source>
</evidence>
<evidence type="ECO:0000313" key="7">
    <source>
        <dbReference type="Proteomes" id="UP000010469"/>
    </source>
</evidence>
<organism evidence="6 7">
    <name type="scientific">Caldisphaera lagunensis (strain DSM 15908 / JCM 11604 / ANMR 0165 / IC-154)</name>
    <dbReference type="NCBI Taxonomy" id="1056495"/>
    <lineage>
        <taxon>Archaea</taxon>
        <taxon>Thermoproteota</taxon>
        <taxon>Thermoprotei</taxon>
        <taxon>Acidilobales</taxon>
        <taxon>Caldisphaeraceae</taxon>
        <taxon>Caldisphaera</taxon>
    </lineage>
</organism>
<evidence type="ECO:0000256" key="2">
    <source>
        <dbReference type="ARBA" id="ARBA00022741"/>
    </source>
</evidence>
<reference evidence="7" key="1">
    <citation type="submission" date="2012-03" db="EMBL/GenBank/DDBJ databases">
        <title>Complete genome of Caldisphaera lagunensis DSM 15908.</title>
        <authorList>
            <person name="Lucas S."/>
            <person name="Copeland A."/>
            <person name="Lapidus A."/>
            <person name="Glavina del Rio T."/>
            <person name="Dalin E."/>
            <person name="Tice H."/>
            <person name="Bruce D."/>
            <person name="Goodwin L."/>
            <person name="Pitluck S."/>
            <person name="Peters L."/>
            <person name="Mikhailova N."/>
            <person name="Teshima H."/>
            <person name="Kyrpides N."/>
            <person name="Mavromatis K."/>
            <person name="Ivanova N."/>
            <person name="Brettin T."/>
            <person name="Detter J.C."/>
            <person name="Han C."/>
            <person name="Larimer F."/>
            <person name="Land M."/>
            <person name="Hauser L."/>
            <person name="Markowitz V."/>
            <person name="Cheng J.-F."/>
            <person name="Hugenholtz P."/>
            <person name="Woyke T."/>
            <person name="Wu D."/>
            <person name="Spring S."/>
            <person name="Schroeder M."/>
            <person name="Brambilla E."/>
            <person name="Klenk H.-P."/>
            <person name="Eisen J.A."/>
        </authorList>
    </citation>
    <scope>NUCLEOTIDE SEQUENCE [LARGE SCALE GENOMIC DNA]</scope>
    <source>
        <strain evidence="7">DSM 15908 / JCM 11604 / IC-154</strain>
    </source>
</reference>
<keyword evidence="3 5" id="KW-0067">ATP-binding</keyword>
<gene>
    <name evidence="6" type="ordered locus">Calag_0335</name>
</gene>
<keyword evidence="1 5" id="KW-0436">Ligase</keyword>
<dbReference type="AlphaFoldDB" id="L0AAJ1"/>
<dbReference type="HOGENOM" id="CLU_078701_0_0_2"/>
<dbReference type="NCBIfam" id="NF010324">
    <property type="entry name" value="PRK13761.1"/>
    <property type="match status" value="1"/>
</dbReference>
<dbReference type="HAMAP" id="MF_02224">
    <property type="entry name" value="PPS"/>
    <property type="match status" value="1"/>
</dbReference>
<proteinExistence type="inferred from homology"/>
<feature type="binding site" evidence="5">
    <location>
        <position position="19"/>
    </location>
    <ligand>
        <name>ATP</name>
        <dbReference type="ChEBI" id="CHEBI:30616"/>
    </ligand>
</feature>
<dbReference type="InterPro" id="IPR038138">
    <property type="entry name" value="PPS/PS_sf"/>
</dbReference>
<dbReference type="EMBL" id="CP003378">
    <property type="protein sequence ID" value="AFZ70112.1"/>
    <property type="molecule type" value="Genomic_DNA"/>
</dbReference>
<evidence type="ECO:0000256" key="1">
    <source>
        <dbReference type="ARBA" id="ARBA00022598"/>
    </source>
</evidence>
<evidence type="ECO:0000256" key="5">
    <source>
        <dbReference type="HAMAP-Rule" id="MF_02224"/>
    </source>
</evidence>
<accession>L0AAJ1</accession>
<dbReference type="STRING" id="1056495.Calag_0335"/>
<dbReference type="EC" id="6.3.2.36" evidence="5"/>
<feature type="binding site" evidence="5">
    <location>
        <begin position="189"/>
        <end position="190"/>
    </location>
    <ligand>
        <name>ATP</name>
        <dbReference type="ChEBI" id="CHEBI:30616"/>
    </ligand>
</feature>